<name>A0A9D4HYU1_DREPO</name>
<keyword evidence="3" id="KW-1185">Reference proteome</keyword>
<dbReference type="Proteomes" id="UP000828390">
    <property type="component" value="Unassembled WGS sequence"/>
</dbReference>
<evidence type="ECO:0000256" key="1">
    <source>
        <dbReference type="SAM" id="MobiDB-lite"/>
    </source>
</evidence>
<proteinExistence type="predicted"/>
<evidence type="ECO:0000313" key="2">
    <source>
        <dbReference type="EMBL" id="KAH3737737.1"/>
    </source>
</evidence>
<gene>
    <name evidence="2" type="ORF">DPMN_044331</name>
</gene>
<feature type="region of interest" description="Disordered" evidence="1">
    <location>
        <begin position="38"/>
        <end position="61"/>
    </location>
</feature>
<reference evidence="2" key="2">
    <citation type="submission" date="2020-11" db="EMBL/GenBank/DDBJ databases">
        <authorList>
            <person name="McCartney M.A."/>
            <person name="Auch B."/>
            <person name="Kono T."/>
            <person name="Mallez S."/>
            <person name="Becker A."/>
            <person name="Gohl D.M."/>
            <person name="Silverstein K.A.T."/>
            <person name="Koren S."/>
            <person name="Bechman K.B."/>
            <person name="Herman A."/>
            <person name="Abrahante J.E."/>
            <person name="Garbe J."/>
        </authorList>
    </citation>
    <scope>NUCLEOTIDE SEQUENCE</scope>
    <source>
        <strain evidence="2">Duluth1</strain>
        <tissue evidence="2">Whole animal</tissue>
    </source>
</reference>
<dbReference type="EMBL" id="JAIWYP010000011">
    <property type="protein sequence ID" value="KAH3737737.1"/>
    <property type="molecule type" value="Genomic_DNA"/>
</dbReference>
<evidence type="ECO:0000313" key="3">
    <source>
        <dbReference type="Proteomes" id="UP000828390"/>
    </source>
</evidence>
<organism evidence="2 3">
    <name type="scientific">Dreissena polymorpha</name>
    <name type="common">Zebra mussel</name>
    <name type="synonym">Mytilus polymorpha</name>
    <dbReference type="NCBI Taxonomy" id="45954"/>
    <lineage>
        <taxon>Eukaryota</taxon>
        <taxon>Metazoa</taxon>
        <taxon>Spiralia</taxon>
        <taxon>Lophotrochozoa</taxon>
        <taxon>Mollusca</taxon>
        <taxon>Bivalvia</taxon>
        <taxon>Autobranchia</taxon>
        <taxon>Heteroconchia</taxon>
        <taxon>Euheterodonta</taxon>
        <taxon>Imparidentia</taxon>
        <taxon>Neoheterodontei</taxon>
        <taxon>Myida</taxon>
        <taxon>Dreissenoidea</taxon>
        <taxon>Dreissenidae</taxon>
        <taxon>Dreissena</taxon>
    </lineage>
</organism>
<dbReference type="AlphaFoldDB" id="A0A9D4HYU1"/>
<comment type="caution">
    <text evidence="2">The sequence shown here is derived from an EMBL/GenBank/DDBJ whole genome shotgun (WGS) entry which is preliminary data.</text>
</comment>
<accession>A0A9D4HYU1</accession>
<sequence length="117" mass="13154">MFDVTWHDSLVSVHSSILENLTISGVCEIEEPRVSIPPNRPRMVDTQTSPMSFPAVNTSRRNSSAGESFIKLKDPLATGHTYRIIHLNELTDLIAEILKDRNRTSTGCRVISDIYKN</sequence>
<reference evidence="2" key="1">
    <citation type="journal article" date="2019" name="bioRxiv">
        <title>The Genome of the Zebra Mussel, Dreissena polymorpha: A Resource for Invasive Species Research.</title>
        <authorList>
            <person name="McCartney M.A."/>
            <person name="Auch B."/>
            <person name="Kono T."/>
            <person name="Mallez S."/>
            <person name="Zhang Y."/>
            <person name="Obille A."/>
            <person name="Becker A."/>
            <person name="Abrahante J.E."/>
            <person name="Garbe J."/>
            <person name="Badalamenti J.P."/>
            <person name="Herman A."/>
            <person name="Mangelson H."/>
            <person name="Liachko I."/>
            <person name="Sullivan S."/>
            <person name="Sone E.D."/>
            <person name="Koren S."/>
            <person name="Silverstein K.A.T."/>
            <person name="Beckman K.B."/>
            <person name="Gohl D.M."/>
        </authorList>
    </citation>
    <scope>NUCLEOTIDE SEQUENCE</scope>
    <source>
        <strain evidence="2">Duluth1</strain>
        <tissue evidence="2">Whole animal</tissue>
    </source>
</reference>
<feature type="compositionally biased region" description="Polar residues" evidence="1">
    <location>
        <begin position="45"/>
        <end position="61"/>
    </location>
</feature>
<protein>
    <submittedName>
        <fullName evidence="2">Uncharacterized protein</fullName>
    </submittedName>
</protein>